<dbReference type="AlphaFoldDB" id="A0A7W2FRV7"/>
<organism evidence="5 6">
    <name type="scientific">Vibrio marinisediminis</name>
    <dbReference type="NCBI Taxonomy" id="2758441"/>
    <lineage>
        <taxon>Bacteria</taxon>
        <taxon>Pseudomonadati</taxon>
        <taxon>Pseudomonadota</taxon>
        <taxon>Gammaproteobacteria</taxon>
        <taxon>Vibrionales</taxon>
        <taxon>Vibrionaceae</taxon>
        <taxon>Vibrio</taxon>
    </lineage>
</organism>
<dbReference type="Gene3D" id="1.10.10.1150">
    <property type="entry name" value="Coenzyme PQQ synthesis protein D (PqqD)"/>
    <property type="match status" value="1"/>
</dbReference>
<comment type="similarity">
    <text evidence="4">Belongs to the PqqD family.</text>
</comment>
<protein>
    <recommendedName>
        <fullName evidence="4">PqqA binding protein</fullName>
    </recommendedName>
    <alternativeName>
        <fullName evidence="4">Coenzyme PQQ synthesis protein D</fullName>
    </alternativeName>
    <alternativeName>
        <fullName evidence="4">Pyrroloquinoline quinone biosynthesis protein D</fullName>
    </alternativeName>
</protein>
<proteinExistence type="inferred from homology"/>
<dbReference type="HAMAP" id="MF_00655">
    <property type="entry name" value="PQQ_syn_PqqD"/>
    <property type="match status" value="1"/>
</dbReference>
<keyword evidence="6" id="KW-1185">Reference proteome</keyword>
<evidence type="ECO:0000313" key="5">
    <source>
        <dbReference type="EMBL" id="MBA5763125.1"/>
    </source>
</evidence>
<reference evidence="5 6" key="1">
    <citation type="submission" date="2020-07" db="EMBL/GenBank/DDBJ databases">
        <title>Vibrio marinisediminis sp. nov., isolated from marine sediment.</title>
        <authorList>
            <person name="Ji X."/>
        </authorList>
    </citation>
    <scope>NUCLEOTIDE SEQUENCE [LARGE SCALE GENOMIC DNA]</scope>
    <source>
        <strain evidence="5 6">404</strain>
    </source>
</reference>
<keyword evidence="3 4" id="KW-0884">PQQ biosynthesis</keyword>
<comment type="caution">
    <text evidence="5">The sequence shown here is derived from an EMBL/GenBank/DDBJ whole genome shotgun (WGS) entry which is preliminary data.</text>
</comment>
<accession>A0A7W2FRV7</accession>
<sequence length="90" mass="10391">MALTKATPQMNPLFRLQFEQAQNCHVLLYPEGMVKLNDSAAEILKKVDGQNSVEQILTLLQQQFPQVGDIRDDIDEFLTVAQEKKWIRYV</sequence>
<dbReference type="GO" id="GO:0018189">
    <property type="term" value="P:pyrroloquinoline quinone biosynthetic process"/>
    <property type="evidence" value="ECO:0007669"/>
    <property type="project" value="UniProtKB-UniRule"/>
</dbReference>
<dbReference type="GO" id="GO:0048038">
    <property type="term" value="F:quinone binding"/>
    <property type="evidence" value="ECO:0007669"/>
    <property type="project" value="InterPro"/>
</dbReference>
<evidence type="ECO:0000256" key="4">
    <source>
        <dbReference type="HAMAP-Rule" id="MF_00655"/>
    </source>
</evidence>
<dbReference type="Proteomes" id="UP000571701">
    <property type="component" value="Unassembled WGS sequence"/>
</dbReference>
<dbReference type="NCBIfam" id="TIGR03859">
    <property type="entry name" value="PQQ_PqqD"/>
    <property type="match status" value="1"/>
</dbReference>
<comment type="pathway">
    <text evidence="1 4">Cofactor biosynthesis; pyrroloquinoline quinone biosynthesis.</text>
</comment>
<name>A0A7W2FRV7_9VIBR</name>
<dbReference type="Pfam" id="PF05402">
    <property type="entry name" value="PqqD"/>
    <property type="match status" value="1"/>
</dbReference>
<gene>
    <name evidence="4 5" type="primary">pqqD</name>
    <name evidence="5" type="ORF">H2O73_12255</name>
</gene>
<dbReference type="NCBIfam" id="NF002535">
    <property type="entry name" value="PRK02079.1"/>
    <property type="match status" value="1"/>
</dbReference>
<dbReference type="EMBL" id="JACFYF010000007">
    <property type="protein sequence ID" value="MBA5763125.1"/>
    <property type="molecule type" value="Genomic_DNA"/>
</dbReference>
<comment type="function">
    <text evidence="4">Functions as a PqqA binding protein and presents PqqA to PqqE, in the pyrroloquinoline quinone (PQQ) biosynthetic pathway.</text>
</comment>
<evidence type="ECO:0000256" key="3">
    <source>
        <dbReference type="ARBA" id="ARBA00022905"/>
    </source>
</evidence>
<dbReference type="InterPro" id="IPR041881">
    <property type="entry name" value="PqqD_sf"/>
</dbReference>
<dbReference type="RefSeq" id="WP_182109145.1">
    <property type="nucleotide sequence ID" value="NZ_JACFYF010000007.1"/>
</dbReference>
<comment type="subunit">
    <text evidence="2 4">Monomer. Interacts with PqqE.</text>
</comment>
<evidence type="ECO:0000313" key="6">
    <source>
        <dbReference type="Proteomes" id="UP000571701"/>
    </source>
</evidence>
<evidence type="ECO:0000256" key="2">
    <source>
        <dbReference type="ARBA" id="ARBA00011741"/>
    </source>
</evidence>
<dbReference type="InterPro" id="IPR022479">
    <property type="entry name" value="PqqD_bac"/>
</dbReference>
<dbReference type="UniPathway" id="UPA00539"/>
<evidence type="ECO:0000256" key="1">
    <source>
        <dbReference type="ARBA" id="ARBA00004886"/>
    </source>
</evidence>
<dbReference type="InterPro" id="IPR008792">
    <property type="entry name" value="PQQD"/>
</dbReference>